<dbReference type="EMBL" id="FN649728">
    <property type="protein sequence ID" value="CBN74843.1"/>
    <property type="molecule type" value="Genomic_DNA"/>
</dbReference>
<name>D8LN80_ECTSI</name>
<dbReference type="Proteomes" id="UP000002630">
    <property type="component" value="Linkage Group LG03"/>
</dbReference>
<dbReference type="EMBL" id="FN648630">
    <property type="protein sequence ID" value="CBN74843.1"/>
    <property type="molecule type" value="Genomic_DNA"/>
</dbReference>
<protein>
    <submittedName>
        <fullName evidence="2">Uncharacterized protein</fullName>
    </submittedName>
</protein>
<evidence type="ECO:0000313" key="2">
    <source>
        <dbReference type="EMBL" id="CBN74843.1"/>
    </source>
</evidence>
<dbReference type="AlphaFoldDB" id="D8LN80"/>
<accession>D8LN80</accession>
<feature type="compositionally biased region" description="Basic and acidic residues" evidence="1">
    <location>
        <begin position="1"/>
        <end position="11"/>
    </location>
</feature>
<organism evidence="2 3">
    <name type="scientific">Ectocarpus siliculosus</name>
    <name type="common">Brown alga</name>
    <name type="synonym">Conferva siliculosa</name>
    <dbReference type="NCBI Taxonomy" id="2880"/>
    <lineage>
        <taxon>Eukaryota</taxon>
        <taxon>Sar</taxon>
        <taxon>Stramenopiles</taxon>
        <taxon>Ochrophyta</taxon>
        <taxon>PX clade</taxon>
        <taxon>Phaeophyceae</taxon>
        <taxon>Ectocarpales</taxon>
        <taxon>Ectocarpaceae</taxon>
        <taxon>Ectocarpus</taxon>
    </lineage>
</organism>
<evidence type="ECO:0000313" key="3">
    <source>
        <dbReference type="Proteomes" id="UP000002630"/>
    </source>
</evidence>
<proteinExistence type="predicted"/>
<sequence length="106" mass="11623">MASHEQVEVDVGKGPLDSAGDGDGEKHEEEEYARVVERLRTLVGCEDQDLDEIRRLVVTRPPKSACGEHDAVEPIRADLWSAMLLGLRTEDLNSCRPTVQLGPGSN</sequence>
<gene>
    <name evidence="2" type="ORF">Esi_0043_0138</name>
</gene>
<evidence type="ECO:0000256" key="1">
    <source>
        <dbReference type="SAM" id="MobiDB-lite"/>
    </source>
</evidence>
<dbReference type="InParanoid" id="D8LN80"/>
<feature type="region of interest" description="Disordered" evidence="1">
    <location>
        <begin position="1"/>
        <end position="31"/>
    </location>
</feature>
<keyword evidence="3" id="KW-1185">Reference proteome</keyword>
<reference evidence="2 3" key="1">
    <citation type="journal article" date="2010" name="Nature">
        <title>The Ectocarpus genome and the independent evolution of multicellularity in brown algae.</title>
        <authorList>
            <person name="Cock J.M."/>
            <person name="Sterck L."/>
            <person name="Rouze P."/>
            <person name="Scornet D."/>
            <person name="Allen A.E."/>
            <person name="Amoutzias G."/>
            <person name="Anthouard V."/>
            <person name="Artiguenave F."/>
            <person name="Aury J.M."/>
            <person name="Badger J.H."/>
            <person name="Beszteri B."/>
            <person name="Billiau K."/>
            <person name="Bonnet E."/>
            <person name="Bothwell J.H."/>
            <person name="Bowler C."/>
            <person name="Boyen C."/>
            <person name="Brownlee C."/>
            <person name="Carrano C.J."/>
            <person name="Charrier B."/>
            <person name="Cho G.Y."/>
            <person name="Coelho S.M."/>
            <person name="Collen J."/>
            <person name="Corre E."/>
            <person name="Da Silva C."/>
            <person name="Delage L."/>
            <person name="Delaroque N."/>
            <person name="Dittami S.M."/>
            <person name="Doulbeau S."/>
            <person name="Elias M."/>
            <person name="Farnham G."/>
            <person name="Gachon C.M."/>
            <person name="Gschloessl B."/>
            <person name="Heesch S."/>
            <person name="Jabbari K."/>
            <person name="Jubin C."/>
            <person name="Kawai H."/>
            <person name="Kimura K."/>
            <person name="Kloareg B."/>
            <person name="Kupper F.C."/>
            <person name="Lang D."/>
            <person name="Le Bail A."/>
            <person name="Leblanc C."/>
            <person name="Lerouge P."/>
            <person name="Lohr M."/>
            <person name="Lopez P.J."/>
            <person name="Martens C."/>
            <person name="Maumus F."/>
            <person name="Michel G."/>
            <person name="Miranda-Saavedra D."/>
            <person name="Morales J."/>
            <person name="Moreau H."/>
            <person name="Motomura T."/>
            <person name="Nagasato C."/>
            <person name="Napoli C.A."/>
            <person name="Nelson D.R."/>
            <person name="Nyvall-Collen P."/>
            <person name="Peters A.F."/>
            <person name="Pommier C."/>
            <person name="Potin P."/>
            <person name="Poulain J."/>
            <person name="Quesneville H."/>
            <person name="Read B."/>
            <person name="Rensing S.A."/>
            <person name="Ritter A."/>
            <person name="Rousvoal S."/>
            <person name="Samanta M."/>
            <person name="Samson G."/>
            <person name="Schroeder D.C."/>
            <person name="Segurens B."/>
            <person name="Strittmatter M."/>
            <person name="Tonon T."/>
            <person name="Tregear J.W."/>
            <person name="Valentin K."/>
            <person name="von Dassow P."/>
            <person name="Yamagishi T."/>
            <person name="Van de Peer Y."/>
            <person name="Wincker P."/>
        </authorList>
    </citation>
    <scope>NUCLEOTIDE SEQUENCE [LARGE SCALE GENOMIC DNA]</scope>
    <source>
        <strain evidence="3">Ec32 / CCAP1310/4</strain>
    </source>
</reference>